<feature type="binding site" evidence="7">
    <location>
        <position position="274"/>
    </location>
    <ligand>
        <name>Fe cation</name>
        <dbReference type="ChEBI" id="CHEBI:24875"/>
        <label>2</label>
    </ligand>
</feature>
<feature type="signal peptide" evidence="10">
    <location>
        <begin position="1"/>
        <end position="19"/>
    </location>
</feature>
<evidence type="ECO:0000256" key="3">
    <source>
        <dbReference type="ARBA" id="ARBA00015822"/>
    </source>
</evidence>
<dbReference type="GO" id="GO:0003993">
    <property type="term" value="F:acid phosphatase activity"/>
    <property type="evidence" value="ECO:0007669"/>
    <property type="project" value="UniProtKB-UniRule"/>
</dbReference>
<proteinExistence type="predicted"/>
<reference evidence="12 14" key="2">
    <citation type="submission" date="2018-11" db="EMBL/GenBank/DDBJ databases">
        <authorList>
            <consortium name="Pathogen Informatics"/>
        </authorList>
    </citation>
    <scope>NUCLEOTIDE SEQUENCE [LARGE SCALE GENOMIC DNA]</scope>
</reference>
<dbReference type="WBParaSite" id="DME_0000885301-mRNA-1">
    <property type="protein sequence ID" value="DME_0000885301-mRNA-1"/>
    <property type="gene ID" value="DME_0000885301"/>
</dbReference>
<evidence type="ECO:0000256" key="1">
    <source>
        <dbReference type="ARBA" id="ARBA00000032"/>
    </source>
</evidence>
<dbReference type="PIRSF" id="PIRSF000898">
    <property type="entry name" value="Acid_Ptase_5"/>
    <property type="match status" value="1"/>
</dbReference>
<keyword evidence="14" id="KW-1185">Reference proteome</keyword>
<feature type="chain" id="PRO_5033229960" description="Tartrate-resistant acid phosphatase type 5" evidence="10">
    <location>
        <begin position="20"/>
        <end position="377"/>
    </location>
</feature>
<comment type="catalytic activity">
    <reaction evidence="1 6">
        <text>a phosphate monoester + H2O = an alcohol + phosphate</text>
        <dbReference type="Rhea" id="RHEA:15017"/>
        <dbReference type="ChEBI" id="CHEBI:15377"/>
        <dbReference type="ChEBI" id="CHEBI:30879"/>
        <dbReference type="ChEBI" id="CHEBI:43474"/>
        <dbReference type="ChEBI" id="CHEBI:67140"/>
        <dbReference type="EC" id="3.1.3.2"/>
    </reaction>
</comment>
<dbReference type="AlphaFoldDB" id="A0A0N4UM04"/>
<keyword evidence="6 7" id="KW-0408">Iron</keyword>
<feature type="binding site" evidence="7">
    <location>
        <position position="239"/>
    </location>
    <ligand>
        <name>Fe cation</name>
        <dbReference type="ChEBI" id="CHEBI:24875"/>
        <label>2</label>
    </ligand>
</feature>
<dbReference type="InterPro" id="IPR051558">
    <property type="entry name" value="Metallophosphoesterase_PAP"/>
</dbReference>
<dbReference type="Gene3D" id="3.60.21.10">
    <property type="match status" value="1"/>
</dbReference>
<dbReference type="Proteomes" id="UP000274756">
    <property type="component" value="Unassembled WGS sequence"/>
</dbReference>
<comment type="cofactor">
    <cofactor evidence="7">
        <name>Fe cation</name>
        <dbReference type="ChEBI" id="CHEBI:24875"/>
    </cofactor>
    <text evidence="7">Binds 2 iron ions per subunit.</text>
</comment>
<evidence type="ECO:0000256" key="4">
    <source>
        <dbReference type="ARBA" id="ARBA00022729"/>
    </source>
</evidence>
<evidence type="ECO:0000313" key="15">
    <source>
        <dbReference type="WBParaSite" id="DME_0000885301-mRNA-1"/>
    </source>
</evidence>
<dbReference type="PANTHER" id="PTHR10161">
    <property type="entry name" value="TARTRATE-RESISTANT ACID PHOSPHATASE TYPE 5"/>
    <property type="match status" value="1"/>
</dbReference>
<evidence type="ECO:0000259" key="11">
    <source>
        <dbReference type="Pfam" id="PF00149"/>
    </source>
</evidence>
<evidence type="ECO:0000256" key="9">
    <source>
        <dbReference type="PIRSR" id="PIRSR000898-3"/>
    </source>
</evidence>
<dbReference type="Proteomes" id="UP000038040">
    <property type="component" value="Unplaced"/>
</dbReference>
<keyword evidence="8" id="KW-1015">Disulfide bond</keyword>
<dbReference type="PANTHER" id="PTHR10161:SF14">
    <property type="entry name" value="TARTRATE-RESISTANT ACID PHOSPHATASE TYPE 5"/>
    <property type="match status" value="1"/>
</dbReference>
<dbReference type="SUPFAM" id="SSF56300">
    <property type="entry name" value="Metallo-dependent phosphatases"/>
    <property type="match status" value="1"/>
</dbReference>
<dbReference type="FunFam" id="3.60.21.10:FF:000062">
    <property type="entry name" value="Tartrate-resistant acid phosphatase type 5"/>
    <property type="match status" value="1"/>
</dbReference>
<feature type="binding site" evidence="7">
    <location>
        <position position="94"/>
    </location>
    <ligand>
        <name>Fe cation</name>
        <dbReference type="ChEBI" id="CHEBI:24875"/>
        <label>2</label>
    </ligand>
</feature>
<evidence type="ECO:0000256" key="8">
    <source>
        <dbReference type="PIRSR" id="PIRSR000898-2"/>
    </source>
</evidence>
<dbReference type="InterPro" id="IPR004843">
    <property type="entry name" value="Calcineurin-like_PHP"/>
</dbReference>
<dbReference type="CDD" id="cd07378">
    <property type="entry name" value="MPP_ACP5"/>
    <property type="match status" value="1"/>
</dbReference>
<feature type="glycosylation site" description="N-linked (GlcNAc...) asparagine" evidence="9">
    <location>
        <position position="138"/>
    </location>
</feature>
<feature type="binding site" evidence="7">
    <location>
        <position position="276"/>
    </location>
    <ligand>
        <name>Fe cation</name>
        <dbReference type="ChEBI" id="CHEBI:24875"/>
        <label>1</label>
    </ligand>
</feature>
<dbReference type="EC" id="3.1.3.2" evidence="2 6"/>
<feature type="domain" description="Calcineurin-like phosphoesterase" evidence="11">
    <location>
        <begin position="50"/>
        <end position="277"/>
    </location>
</feature>
<dbReference type="EMBL" id="UYYG01000076">
    <property type="protein sequence ID" value="VDN52740.1"/>
    <property type="molecule type" value="Genomic_DNA"/>
</dbReference>
<gene>
    <name evidence="12" type="ORF">DME_LOCUS2713</name>
</gene>
<feature type="disulfide bond" evidence="8">
    <location>
        <begin position="183"/>
        <end position="253"/>
    </location>
</feature>
<feature type="binding site" evidence="7">
    <location>
        <position position="97"/>
    </location>
    <ligand>
        <name>Fe cation</name>
        <dbReference type="ChEBI" id="CHEBI:24875"/>
        <label>1</label>
    </ligand>
</feature>
<evidence type="ECO:0000256" key="6">
    <source>
        <dbReference type="PIRNR" id="PIRNR000898"/>
    </source>
</evidence>
<keyword evidence="4 10" id="KW-0732">Signal</keyword>
<feature type="binding site" evidence="7">
    <location>
        <position position="54"/>
    </location>
    <ligand>
        <name>Fe cation</name>
        <dbReference type="ChEBI" id="CHEBI:24875"/>
        <label>1</label>
    </ligand>
</feature>
<evidence type="ECO:0000256" key="5">
    <source>
        <dbReference type="ARBA" id="ARBA00022801"/>
    </source>
</evidence>
<dbReference type="InterPro" id="IPR024927">
    <property type="entry name" value="Acid_PPase"/>
</dbReference>
<dbReference type="OrthoDB" id="411211at2759"/>
<feature type="binding site" evidence="7">
    <location>
        <position position="94"/>
    </location>
    <ligand>
        <name>Fe cation</name>
        <dbReference type="ChEBI" id="CHEBI:24875"/>
        <label>1</label>
    </ligand>
</feature>
<feature type="binding site" evidence="7">
    <location>
        <position position="132"/>
    </location>
    <ligand>
        <name>Fe cation</name>
        <dbReference type="ChEBI" id="CHEBI:24875"/>
        <label>2</label>
    </ligand>
</feature>
<dbReference type="Pfam" id="PF00149">
    <property type="entry name" value="Metallophos"/>
    <property type="match status" value="1"/>
</dbReference>
<name>A0A0N4UM04_DRAME</name>
<evidence type="ECO:0000256" key="7">
    <source>
        <dbReference type="PIRSR" id="PIRSR000898-1"/>
    </source>
</evidence>
<keyword evidence="5 6" id="KW-0378">Hydrolase</keyword>
<dbReference type="InterPro" id="IPR029052">
    <property type="entry name" value="Metallo-depent_PP-like"/>
</dbReference>
<sequence length="377" mass="43027">MQNKFLLYIFATILFTVDAGDLKDQRHLGDNSKCMNCICKSTSSSSLNFFLIGDSGGIPVFPYKTYAQIKVAEAMVKLSKSHRVKPKFIMSAGDNIYYNGVANENDERFRTSFEDIYNDEALDIPWYMIAGNHDHFGNITGQIAYTDRSTKWKFPSLYYKISYAFGNDPTLVDFIMIDTVMLCGNTRDIDNANFLEMIISQKIENPNKPKDPKAAEEHLDWIELQINTSKSDYLFVVGHYPIYSVADHGPTQCLIDKLNPILKKYHVSAYFSGHDHNLQHLVVSYEDPMQPNEKFVMNYIVSGASSRSDNSKKHMKDIPPDSLRFRYPSSFNPLSQLGFTNGGFIAVNITKEGGNFLFYNGLIHQKYSCYIKPRKMV</sequence>
<protein>
    <recommendedName>
        <fullName evidence="3 6">Tartrate-resistant acid phosphatase type 5</fullName>
        <ecNumber evidence="2 6">3.1.3.2</ecNumber>
    </recommendedName>
</protein>
<dbReference type="GO" id="GO:0046872">
    <property type="term" value="F:metal ion binding"/>
    <property type="evidence" value="ECO:0007669"/>
    <property type="project" value="UniProtKB-KW"/>
</dbReference>
<accession>A0A0N4UM04</accession>
<organism evidence="13 15">
    <name type="scientific">Dracunculus medinensis</name>
    <name type="common">Guinea worm</name>
    <dbReference type="NCBI Taxonomy" id="318479"/>
    <lineage>
        <taxon>Eukaryota</taxon>
        <taxon>Metazoa</taxon>
        <taxon>Ecdysozoa</taxon>
        <taxon>Nematoda</taxon>
        <taxon>Chromadorea</taxon>
        <taxon>Rhabditida</taxon>
        <taxon>Spirurina</taxon>
        <taxon>Dracunculoidea</taxon>
        <taxon>Dracunculidae</taxon>
        <taxon>Dracunculus</taxon>
    </lineage>
</organism>
<evidence type="ECO:0000313" key="13">
    <source>
        <dbReference type="Proteomes" id="UP000038040"/>
    </source>
</evidence>
<evidence type="ECO:0000256" key="10">
    <source>
        <dbReference type="SAM" id="SignalP"/>
    </source>
</evidence>
<evidence type="ECO:0000313" key="14">
    <source>
        <dbReference type="Proteomes" id="UP000274756"/>
    </source>
</evidence>
<dbReference type="STRING" id="318479.A0A0N4UM04"/>
<reference evidence="15" key="1">
    <citation type="submission" date="2017-02" db="UniProtKB">
        <authorList>
            <consortium name="WormBaseParasite"/>
        </authorList>
    </citation>
    <scope>IDENTIFICATION</scope>
</reference>
<evidence type="ECO:0000256" key="2">
    <source>
        <dbReference type="ARBA" id="ARBA00012646"/>
    </source>
</evidence>
<keyword evidence="7" id="KW-0479">Metal-binding</keyword>
<evidence type="ECO:0000313" key="12">
    <source>
        <dbReference type="EMBL" id="VDN52740.1"/>
    </source>
</evidence>